<evidence type="ECO:0000313" key="4">
    <source>
        <dbReference type="Proteomes" id="UP001150062"/>
    </source>
</evidence>
<feature type="region of interest" description="Disordered" evidence="1">
    <location>
        <begin position="1"/>
        <end position="121"/>
    </location>
</feature>
<feature type="compositionally biased region" description="Low complexity" evidence="1">
    <location>
        <begin position="146"/>
        <end position="164"/>
    </location>
</feature>
<feature type="compositionally biased region" description="Basic residues" evidence="1">
    <location>
        <begin position="47"/>
        <end position="67"/>
    </location>
</feature>
<feature type="region of interest" description="Disordered" evidence="1">
    <location>
        <begin position="266"/>
        <end position="287"/>
    </location>
</feature>
<comment type="caution">
    <text evidence="3">The sequence shown here is derived from an EMBL/GenBank/DDBJ whole genome shotgun (WGS) entry which is preliminary data.</text>
</comment>
<protein>
    <submittedName>
        <fullName evidence="3">Inner nuclear membrane protein heh2-related</fullName>
    </submittedName>
</protein>
<evidence type="ECO:0000313" key="3">
    <source>
        <dbReference type="EMBL" id="KAJ6227594.1"/>
    </source>
</evidence>
<keyword evidence="2" id="KW-1133">Transmembrane helix</keyword>
<feature type="compositionally biased region" description="Basic and acidic residues" evidence="1">
    <location>
        <begin position="165"/>
        <end position="201"/>
    </location>
</feature>
<keyword evidence="2" id="KW-0472">Membrane</keyword>
<dbReference type="EMBL" id="JAOAOG010000333">
    <property type="protein sequence ID" value="KAJ6227594.1"/>
    <property type="molecule type" value="Genomic_DNA"/>
</dbReference>
<organism evidence="3 4">
    <name type="scientific">Anaeramoeba flamelloides</name>
    <dbReference type="NCBI Taxonomy" id="1746091"/>
    <lineage>
        <taxon>Eukaryota</taxon>
        <taxon>Metamonada</taxon>
        <taxon>Anaeramoebidae</taxon>
        <taxon>Anaeramoeba</taxon>
    </lineage>
</organism>
<feature type="region of interest" description="Disordered" evidence="1">
    <location>
        <begin position="141"/>
        <end position="210"/>
    </location>
</feature>
<evidence type="ECO:0000256" key="2">
    <source>
        <dbReference type="SAM" id="Phobius"/>
    </source>
</evidence>
<name>A0ABQ8X8Q0_9EUKA</name>
<sequence>MSKKKSHQSGIQSKTNDERTILNNTEDFNSKKQKLLTMNSPQTKKQNNNKRKTKRRQRATKLKRKTKQKQEDKIGMNFQILKKNEQDTKSKKQMFPIPNNIDRKRSLKTHQTNGQTEEKIEKNNKKTILPIQKKRRVNFAIKKETNTQQINKKTQNQETPNKNITKYEKEKEKENKKENKKEKEKKNKVNKKDKEKVKEQADCFSGKGMNNPNIQSVSYNYDNYNRDIENKKSQHLSPIRRNNNADQIKNNLSFENDILLKNIKEEEEEEEIVDPDHDANTSSDTDPSETLILSNFQPILKNANKNINKQTITYTQSFVSSVHKKEKMSSWIQFYLIAFFIIVIIALLLLFKDWMK</sequence>
<keyword evidence="2" id="KW-0812">Transmembrane</keyword>
<feature type="transmembrane region" description="Helical" evidence="2">
    <location>
        <begin position="331"/>
        <end position="351"/>
    </location>
</feature>
<dbReference type="Proteomes" id="UP001150062">
    <property type="component" value="Unassembled WGS sequence"/>
</dbReference>
<accession>A0ABQ8X8Q0</accession>
<gene>
    <name evidence="3" type="ORF">M0813_09496</name>
</gene>
<proteinExistence type="predicted"/>
<keyword evidence="4" id="KW-1185">Reference proteome</keyword>
<reference evidence="3" key="1">
    <citation type="submission" date="2022-08" db="EMBL/GenBank/DDBJ databases">
        <title>Novel sulfate-reducing endosymbionts in the free-living metamonad Anaeramoeba.</title>
        <authorList>
            <person name="Jerlstrom-Hultqvist J."/>
            <person name="Cepicka I."/>
            <person name="Gallot-Lavallee L."/>
            <person name="Salas-Leiva D."/>
            <person name="Curtis B.A."/>
            <person name="Zahonova K."/>
            <person name="Pipaliya S."/>
            <person name="Dacks J."/>
            <person name="Roger A.J."/>
        </authorList>
    </citation>
    <scope>NUCLEOTIDE SEQUENCE</scope>
    <source>
        <strain evidence="3">Schooner1</strain>
    </source>
</reference>
<evidence type="ECO:0000256" key="1">
    <source>
        <dbReference type="SAM" id="MobiDB-lite"/>
    </source>
</evidence>